<accession>A0A9X3X950</accession>
<evidence type="ECO:0000256" key="4">
    <source>
        <dbReference type="ARBA" id="ARBA00023163"/>
    </source>
</evidence>
<evidence type="ECO:0000256" key="3">
    <source>
        <dbReference type="ARBA" id="ARBA00023082"/>
    </source>
</evidence>
<dbReference type="GO" id="GO:0003677">
    <property type="term" value="F:DNA binding"/>
    <property type="evidence" value="ECO:0007669"/>
    <property type="project" value="InterPro"/>
</dbReference>
<evidence type="ECO:0000313" key="8">
    <source>
        <dbReference type="Proteomes" id="UP001151081"/>
    </source>
</evidence>
<dbReference type="InterPro" id="IPR036388">
    <property type="entry name" value="WH-like_DNA-bd_sf"/>
</dbReference>
<dbReference type="Proteomes" id="UP001151081">
    <property type="component" value="Unassembled WGS sequence"/>
</dbReference>
<dbReference type="SUPFAM" id="SSF88946">
    <property type="entry name" value="Sigma2 domain of RNA polymerase sigma factors"/>
    <property type="match status" value="1"/>
</dbReference>
<keyword evidence="4" id="KW-0804">Transcription</keyword>
<dbReference type="Pfam" id="PF08281">
    <property type="entry name" value="Sigma70_r4_2"/>
    <property type="match status" value="1"/>
</dbReference>
<reference evidence="7 8" key="1">
    <citation type="submission" date="2021-04" db="EMBL/GenBank/DDBJ databases">
        <title>Genome analysis of Polyangium sp.</title>
        <authorList>
            <person name="Li Y."/>
            <person name="Wang J."/>
        </authorList>
    </citation>
    <scope>NUCLEOTIDE SEQUENCE [LARGE SCALE GENOMIC DNA]</scope>
    <source>
        <strain evidence="7 8">SDU14</strain>
    </source>
</reference>
<gene>
    <name evidence="7" type="ORF">KEG57_36425</name>
</gene>
<comment type="similarity">
    <text evidence="1">Belongs to the sigma-70 factor family. ECF subfamily.</text>
</comment>
<feature type="compositionally biased region" description="Basic and acidic residues" evidence="5">
    <location>
        <begin position="84"/>
        <end position="98"/>
    </location>
</feature>
<dbReference type="NCBIfam" id="TIGR02937">
    <property type="entry name" value="sigma70-ECF"/>
    <property type="match status" value="1"/>
</dbReference>
<name>A0A9X3X950_9BACT</name>
<evidence type="ECO:0000259" key="6">
    <source>
        <dbReference type="Pfam" id="PF08281"/>
    </source>
</evidence>
<dbReference type="CDD" id="cd06171">
    <property type="entry name" value="Sigma70_r4"/>
    <property type="match status" value="1"/>
</dbReference>
<dbReference type="PANTHER" id="PTHR43133">
    <property type="entry name" value="RNA POLYMERASE ECF-TYPE SIGMA FACTO"/>
    <property type="match status" value="1"/>
</dbReference>
<keyword evidence="2" id="KW-0805">Transcription regulation</keyword>
<dbReference type="RefSeq" id="WP_272459351.1">
    <property type="nucleotide sequence ID" value="NZ_JAGTJJ010000034.1"/>
</dbReference>
<dbReference type="AlphaFoldDB" id="A0A9X3X950"/>
<keyword evidence="3" id="KW-0731">Sigma factor</keyword>
<organism evidence="7 8">
    <name type="scientific">Polyangium jinanense</name>
    <dbReference type="NCBI Taxonomy" id="2829994"/>
    <lineage>
        <taxon>Bacteria</taxon>
        <taxon>Pseudomonadati</taxon>
        <taxon>Myxococcota</taxon>
        <taxon>Polyangia</taxon>
        <taxon>Polyangiales</taxon>
        <taxon>Polyangiaceae</taxon>
        <taxon>Polyangium</taxon>
    </lineage>
</organism>
<dbReference type="InterPro" id="IPR013249">
    <property type="entry name" value="RNA_pol_sigma70_r4_t2"/>
</dbReference>
<feature type="region of interest" description="Disordered" evidence="5">
    <location>
        <begin position="263"/>
        <end position="303"/>
    </location>
</feature>
<feature type="region of interest" description="Disordered" evidence="5">
    <location>
        <begin position="81"/>
        <end position="103"/>
    </location>
</feature>
<feature type="domain" description="RNA polymerase sigma factor 70 region 4 type 2" evidence="6">
    <location>
        <begin position="117"/>
        <end position="169"/>
    </location>
</feature>
<evidence type="ECO:0000256" key="2">
    <source>
        <dbReference type="ARBA" id="ARBA00023015"/>
    </source>
</evidence>
<dbReference type="SUPFAM" id="SSF88659">
    <property type="entry name" value="Sigma3 and sigma4 domains of RNA polymerase sigma factors"/>
    <property type="match status" value="1"/>
</dbReference>
<evidence type="ECO:0000313" key="7">
    <source>
        <dbReference type="EMBL" id="MDC3986024.1"/>
    </source>
</evidence>
<dbReference type="GO" id="GO:0006352">
    <property type="term" value="P:DNA-templated transcription initiation"/>
    <property type="evidence" value="ECO:0007669"/>
    <property type="project" value="InterPro"/>
</dbReference>
<sequence>MGPSSKPPTLRWLAQLLGLRLEIKRIVESDETYTRESADDKVQRVYTNAVRKLPDYTPHPDGMKPWLVTITRNVMGKAHRDTKRHQEVFEPDDGHVDTAEAPDVSPERAAELKQALEKVTAALHDMPPSQAAVLWMVCVEERSHEEAGVALGISEDAAKMALSRARESLRARFGNTLFTAPSPLLALLSDCVHLLGHLWAFLMAMLFASLALSPREPDSELHAVATGVAHVVAASAADVAHAAKPVPSFDHAGAFVPVPVIAPPTPKMQRHTPRRPLVDSDKQGVPKSGLSADPEGSSGNTLF</sequence>
<comment type="caution">
    <text evidence="7">The sequence shown here is derived from an EMBL/GenBank/DDBJ whole genome shotgun (WGS) entry which is preliminary data.</text>
</comment>
<dbReference type="InterPro" id="IPR013324">
    <property type="entry name" value="RNA_pol_sigma_r3/r4-like"/>
</dbReference>
<keyword evidence="8" id="KW-1185">Reference proteome</keyword>
<dbReference type="PANTHER" id="PTHR43133:SF25">
    <property type="entry name" value="RNA POLYMERASE SIGMA FACTOR RFAY-RELATED"/>
    <property type="match status" value="1"/>
</dbReference>
<dbReference type="InterPro" id="IPR013325">
    <property type="entry name" value="RNA_pol_sigma_r2"/>
</dbReference>
<dbReference type="Gene3D" id="1.10.1740.10">
    <property type="match status" value="1"/>
</dbReference>
<evidence type="ECO:0000256" key="5">
    <source>
        <dbReference type="SAM" id="MobiDB-lite"/>
    </source>
</evidence>
<dbReference type="InterPro" id="IPR014284">
    <property type="entry name" value="RNA_pol_sigma-70_dom"/>
</dbReference>
<proteinExistence type="inferred from homology"/>
<dbReference type="GO" id="GO:0016987">
    <property type="term" value="F:sigma factor activity"/>
    <property type="evidence" value="ECO:0007669"/>
    <property type="project" value="UniProtKB-KW"/>
</dbReference>
<dbReference type="InterPro" id="IPR039425">
    <property type="entry name" value="RNA_pol_sigma-70-like"/>
</dbReference>
<evidence type="ECO:0000256" key="1">
    <source>
        <dbReference type="ARBA" id="ARBA00010641"/>
    </source>
</evidence>
<dbReference type="Gene3D" id="1.10.10.10">
    <property type="entry name" value="Winged helix-like DNA-binding domain superfamily/Winged helix DNA-binding domain"/>
    <property type="match status" value="1"/>
</dbReference>
<protein>
    <submittedName>
        <fullName evidence="7">Sigma-70 family RNA polymerase sigma factor</fullName>
    </submittedName>
</protein>
<dbReference type="EMBL" id="JAGTJJ010000034">
    <property type="protein sequence ID" value="MDC3986024.1"/>
    <property type="molecule type" value="Genomic_DNA"/>
</dbReference>